<name>A0A7M1LKJ9_9BACT</name>
<accession>A0A7M1LKJ9</accession>
<evidence type="ECO:0000313" key="2">
    <source>
        <dbReference type="EMBL" id="QOQ88055.1"/>
    </source>
</evidence>
<organism evidence="2 3">
    <name type="scientific">Campylobacter corcagiensis</name>
    <dbReference type="NCBI Taxonomy" id="1448857"/>
    <lineage>
        <taxon>Bacteria</taxon>
        <taxon>Pseudomonadati</taxon>
        <taxon>Campylobacterota</taxon>
        <taxon>Epsilonproteobacteria</taxon>
        <taxon>Campylobacterales</taxon>
        <taxon>Campylobacteraceae</taxon>
        <taxon>Campylobacter</taxon>
    </lineage>
</organism>
<gene>
    <name evidence="2" type="ORF">IMC76_04495</name>
</gene>
<dbReference type="AlphaFoldDB" id="A0A7M1LKJ9"/>
<proteinExistence type="predicted"/>
<sequence>MNDKRRSFLKKALVGSAAGVATTILASDLEKQQTKNGVIQGKAHKKEIIYHTSDTWKQYYKQSY</sequence>
<keyword evidence="3" id="KW-1185">Reference proteome</keyword>
<keyword evidence="1" id="KW-0500">Molybdenum</keyword>
<reference evidence="2 3" key="1">
    <citation type="submission" date="2020-10" db="EMBL/GenBank/DDBJ databases">
        <title>Campylobacter and Helicobacter PacBio genomes.</title>
        <authorList>
            <person name="Lane C."/>
        </authorList>
    </citation>
    <scope>NUCLEOTIDE SEQUENCE [LARGE SCALE GENOMIC DNA]</scope>
    <source>
        <strain evidence="2 3">2016D-0077</strain>
    </source>
</reference>
<dbReference type="RefSeq" id="WP_025801866.1">
    <property type="nucleotide sequence ID" value="NZ_CP053842.1"/>
</dbReference>
<evidence type="ECO:0000313" key="3">
    <source>
        <dbReference type="Proteomes" id="UP000594749"/>
    </source>
</evidence>
<dbReference type="OrthoDB" id="5373165at2"/>
<evidence type="ECO:0000256" key="1">
    <source>
        <dbReference type="ARBA" id="ARBA00022505"/>
    </source>
</evidence>
<protein>
    <submittedName>
        <fullName evidence="2">Twin-arginine translocation signal domain-containing protein</fullName>
    </submittedName>
</protein>
<dbReference type="EMBL" id="CP063078">
    <property type="protein sequence ID" value="QOQ88055.1"/>
    <property type="molecule type" value="Genomic_DNA"/>
</dbReference>
<dbReference type="NCBIfam" id="TIGR01409">
    <property type="entry name" value="TAT_signal_seq"/>
    <property type="match status" value="1"/>
</dbReference>
<dbReference type="Proteomes" id="UP000594749">
    <property type="component" value="Chromosome"/>
</dbReference>
<dbReference type="InterPro" id="IPR019546">
    <property type="entry name" value="TAT_signal_bac_arc"/>
</dbReference>